<name>A0A1C3IHS4_9VIBR</name>
<accession>A0A1C3IHS4</accession>
<dbReference type="EMBL" id="FLQP01000005">
    <property type="protein sequence ID" value="SBS60946.1"/>
    <property type="molecule type" value="Genomic_DNA"/>
</dbReference>
<sequence length="34" mass="4063">MDFCRQVVSRKLNYNSQYSDEFYVIITNKLTATN</sequence>
<dbReference type="AlphaFoldDB" id="A0A1C3IHS4"/>
<evidence type="ECO:0000313" key="2">
    <source>
        <dbReference type="Proteomes" id="UP000092876"/>
    </source>
</evidence>
<protein>
    <submittedName>
        <fullName evidence="1">Uncharacterized protein</fullName>
    </submittedName>
</protein>
<gene>
    <name evidence="1" type="ORF">VAT7223_00427</name>
</gene>
<proteinExistence type="predicted"/>
<evidence type="ECO:0000313" key="1">
    <source>
        <dbReference type="EMBL" id="SBS60946.1"/>
    </source>
</evidence>
<reference evidence="2" key="1">
    <citation type="submission" date="2016-06" db="EMBL/GenBank/DDBJ databases">
        <authorList>
            <person name="Rodrigo-Torres Lidia"/>
            <person name="Arahal R.David."/>
        </authorList>
    </citation>
    <scope>NUCLEOTIDE SEQUENCE [LARGE SCALE GENOMIC DNA]</scope>
    <source>
        <strain evidence="2">CECT 7223</strain>
    </source>
</reference>
<organism evidence="1 2">
    <name type="scientific">Vibrio atlanticus</name>
    <dbReference type="NCBI Taxonomy" id="693153"/>
    <lineage>
        <taxon>Bacteria</taxon>
        <taxon>Pseudomonadati</taxon>
        <taxon>Pseudomonadota</taxon>
        <taxon>Gammaproteobacteria</taxon>
        <taxon>Vibrionales</taxon>
        <taxon>Vibrionaceae</taxon>
        <taxon>Vibrio</taxon>
    </lineage>
</organism>
<dbReference type="Proteomes" id="UP000092876">
    <property type="component" value="Unassembled WGS sequence"/>
</dbReference>